<feature type="compositionally biased region" description="Basic and acidic residues" evidence="1">
    <location>
        <begin position="87"/>
        <end position="103"/>
    </location>
</feature>
<dbReference type="Proteomes" id="UP000193467">
    <property type="component" value="Unassembled WGS sequence"/>
</dbReference>
<feature type="region of interest" description="Disordered" evidence="1">
    <location>
        <begin position="137"/>
        <end position="158"/>
    </location>
</feature>
<feature type="region of interest" description="Disordered" evidence="1">
    <location>
        <begin position="260"/>
        <end position="294"/>
    </location>
</feature>
<evidence type="ECO:0000313" key="2">
    <source>
        <dbReference type="EMBL" id="ORY91662.1"/>
    </source>
</evidence>
<proteinExistence type="predicted"/>
<sequence>MAAATSKPFSPELQRFAQGTPFDLHRDLATSSSAPQGSASSSSSFRHRAWPQASGGTDDDFGRFAEPSSWSAQGAGPSSSWMTGRESTGERGMGEARGSRQDGDEIQTLLGSTTLSDAVHADWEAELLAEQASSWAHDINLPSDPPASAQALASRSVDKGKGRALVSGDVSPVSSDLISSLSSLDLNSRSYLKTLLSLPPDEALEDYFSRGTYSDDVYGLPADVQKLFEKAQSGGETKEEGRAKAVRRLGMVMKHLWGGEGGGQAAATSAVSTPTTSTPTEQRASSPEYVDEEDYGDIMQHIPRQRRAEPLSSTTTSALNYQHSNALHSMNVVHQQHSLALSQEQQHFTSSLSSSFTTELDPHSTPYATAPLQQQSIISPSPLRHELPMEQQQQQRKDDDTEREEDSDKVLPPFSQFLQSRLDEMAVLGGRRTPTPLLA</sequence>
<feature type="compositionally biased region" description="Polar residues" evidence="1">
    <location>
        <begin position="68"/>
        <end position="86"/>
    </location>
</feature>
<comment type="caution">
    <text evidence="2">The sequence shown here is derived from an EMBL/GenBank/DDBJ whole genome shotgun (WGS) entry which is preliminary data.</text>
</comment>
<keyword evidence="3" id="KW-1185">Reference proteome</keyword>
<gene>
    <name evidence="2" type="ORF">BCR35DRAFT_298915</name>
</gene>
<protein>
    <submittedName>
        <fullName evidence="2">Uncharacterized protein</fullName>
    </submittedName>
</protein>
<feature type="region of interest" description="Disordered" evidence="1">
    <location>
        <begin position="344"/>
        <end position="371"/>
    </location>
</feature>
<feature type="region of interest" description="Disordered" evidence="1">
    <location>
        <begin position="387"/>
        <end position="416"/>
    </location>
</feature>
<feature type="region of interest" description="Disordered" evidence="1">
    <location>
        <begin position="1"/>
        <end position="111"/>
    </location>
</feature>
<evidence type="ECO:0000256" key="1">
    <source>
        <dbReference type="SAM" id="MobiDB-lite"/>
    </source>
</evidence>
<dbReference type="InParanoid" id="A0A1Y2G587"/>
<organism evidence="2 3">
    <name type="scientific">Leucosporidium creatinivorum</name>
    <dbReference type="NCBI Taxonomy" id="106004"/>
    <lineage>
        <taxon>Eukaryota</taxon>
        <taxon>Fungi</taxon>
        <taxon>Dikarya</taxon>
        <taxon>Basidiomycota</taxon>
        <taxon>Pucciniomycotina</taxon>
        <taxon>Microbotryomycetes</taxon>
        <taxon>Leucosporidiales</taxon>
        <taxon>Leucosporidium</taxon>
    </lineage>
</organism>
<reference evidence="2 3" key="1">
    <citation type="submission" date="2016-07" db="EMBL/GenBank/DDBJ databases">
        <title>Pervasive Adenine N6-methylation of Active Genes in Fungi.</title>
        <authorList>
            <consortium name="DOE Joint Genome Institute"/>
            <person name="Mondo S.J."/>
            <person name="Dannebaum R.O."/>
            <person name="Kuo R.C."/>
            <person name="Labutti K."/>
            <person name="Haridas S."/>
            <person name="Kuo A."/>
            <person name="Salamov A."/>
            <person name="Ahrendt S.R."/>
            <person name="Lipzen A."/>
            <person name="Sullivan W."/>
            <person name="Andreopoulos W.B."/>
            <person name="Clum A."/>
            <person name="Lindquist E."/>
            <person name="Daum C."/>
            <person name="Ramamoorthy G.K."/>
            <person name="Gryganskyi A."/>
            <person name="Culley D."/>
            <person name="Magnuson J.K."/>
            <person name="James T.Y."/>
            <person name="O'Malley M.A."/>
            <person name="Stajich J.E."/>
            <person name="Spatafora J.W."/>
            <person name="Visel A."/>
            <person name="Grigoriev I.V."/>
        </authorList>
    </citation>
    <scope>NUCLEOTIDE SEQUENCE [LARGE SCALE GENOMIC DNA]</scope>
    <source>
        <strain evidence="2 3">62-1032</strain>
    </source>
</reference>
<feature type="compositionally biased region" description="Low complexity" evidence="1">
    <location>
        <begin position="29"/>
        <end position="44"/>
    </location>
</feature>
<feature type="compositionally biased region" description="Low complexity" evidence="1">
    <location>
        <begin position="348"/>
        <end position="358"/>
    </location>
</feature>
<dbReference type="AlphaFoldDB" id="A0A1Y2G587"/>
<evidence type="ECO:0000313" key="3">
    <source>
        <dbReference type="Proteomes" id="UP000193467"/>
    </source>
</evidence>
<name>A0A1Y2G587_9BASI</name>
<dbReference type="OrthoDB" id="2527463at2759"/>
<feature type="compositionally biased region" description="Low complexity" evidence="1">
    <location>
        <begin position="265"/>
        <end position="280"/>
    </location>
</feature>
<accession>A0A1Y2G587</accession>
<dbReference type="EMBL" id="MCGR01000002">
    <property type="protein sequence ID" value="ORY91662.1"/>
    <property type="molecule type" value="Genomic_DNA"/>
</dbReference>